<reference evidence="1 2" key="1">
    <citation type="submission" date="2012-12" db="EMBL/GenBank/DDBJ databases">
        <title>Genome assembly of Marinobacter sp. AK21.</title>
        <authorList>
            <person name="Khatri I."/>
            <person name="Kumar R."/>
            <person name="Vaidya B."/>
            <person name="Subramanian S."/>
            <person name="Pinnaka A."/>
        </authorList>
    </citation>
    <scope>NUCLEOTIDE SEQUENCE [LARGE SCALE GENOMIC DNA]</scope>
    <source>
        <strain evidence="1 2">AK21</strain>
    </source>
</reference>
<dbReference type="InterPro" id="IPR029058">
    <property type="entry name" value="AB_hydrolase_fold"/>
</dbReference>
<dbReference type="RefSeq" id="WP_036128102.1">
    <property type="nucleotide sequence ID" value="NZ_ANIE01000002.1"/>
</dbReference>
<accession>A0A072N5X6</accession>
<dbReference type="Gene3D" id="3.40.50.1820">
    <property type="entry name" value="alpha/beta hydrolase"/>
    <property type="match status" value="1"/>
</dbReference>
<name>A0A072N5X6_9GAMM</name>
<gene>
    <name evidence="1" type="ORF">D777_00488</name>
</gene>
<dbReference type="EMBL" id="ANIE01000002">
    <property type="protein sequence ID" value="KEF32926.1"/>
    <property type="molecule type" value="Genomic_DNA"/>
</dbReference>
<evidence type="ECO:0000313" key="1">
    <source>
        <dbReference type="EMBL" id="KEF32926.1"/>
    </source>
</evidence>
<protein>
    <recommendedName>
        <fullName evidence="3">Bacterial virulence factor lipase N-terminal domain-containing protein</fullName>
    </recommendedName>
</protein>
<evidence type="ECO:0008006" key="3">
    <source>
        <dbReference type="Google" id="ProtNLM"/>
    </source>
</evidence>
<dbReference type="Proteomes" id="UP000035057">
    <property type="component" value="Unassembled WGS sequence"/>
</dbReference>
<dbReference type="PROSITE" id="PS51257">
    <property type="entry name" value="PROKAR_LIPOPROTEIN"/>
    <property type="match status" value="1"/>
</dbReference>
<keyword evidence="2" id="KW-1185">Reference proteome</keyword>
<sequence>MFKKTLISLAVASSVGLTGCLSGGDEGANANPDYKIEDTTIDKTVPRPIYDPNPIAAEPQFPINSDLILALGASQSANYDFTGLSSGTTPADDAVNRLAGFSTSGAFTLKFDGSLNPASVAANATVFLLPLNVKDAVEGVPGALPNTSPTGIDAANPFDLATFATLKYRADVVSVDGGSNNAIRVVPLEPLPEGQKFLFVATNDIVGANGKPIERSTQDLALADGVLGNPALASVKTLLQTSDALANGALAQLIPADTPESALAYTFTTNADTRVLEAMMAAPAFGTDLGEKIGFTALLKAVRDNYPDLNFSELTTKLGELSELAAGLGTTVDPNDLTAQELAAITALGEAQALTQPADIEAAITAAVQDGSIHLPSPRPNINLSEGPASGLATIASLDLATNPIAQAATQVRVSQGAITLPYFQHLPGTDGSGIVEGYWTGSTDLEDSLNESLTGSASQDVFQFIRDIDGQLNVNGYFPYPQQQGFVTAPTTVYYPDPANAPAACGGGTDPVGVTIFQHGITTDRSAAMLPAILIANQACQAVVTMDLPLHGLGGNEDVPGALGQIPGLTPLDETALDAKLDATITGLQNAGDAQSLALAAQLTIMRNDDYTGERHFNYTADASLNPVEAAALTDVSSGSLYVNPLNMLGSSDNNREAVVDLLNLTATLQTLDINGDFQPDLAGLPVSFAGHSLGGIVGTTYAALNNDATLNATLAGTLSSVSGGALTYPTLSSVSLLNAGSQVTRLLENSPAFSGTLLGGLAANGVTQGSSDFESFFYVFQSVVDSSDPVSFAKDLGASGTSVLLQEVTGDTVVPNEANVNPLGNAFSAPLVGTEPLAALIDRGADATATNTLADGATVALMDDNNPNSAAMPLITFFDGTDQCNGANHGTMVSPLQEQGTCDSSVAFTAMVTQIVGAIGGGAIPGSDAGPVVGADIAAAIAASLGSSDTVANALDQDQN</sequence>
<dbReference type="AlphaFoldDB" id="A0A072N5X6"/>
<proteinExistence type="predicted"/>
<dbReference type="PATRIC" id="fig|1137280.3.peg.305"/>
<dbReference type="STRING" id="1137280.D777_00488"/>
<organism evidence="1 2">
    <name type="scientific">Marinobacter nitratireducens</name>
    <dbReference type="NCBI Taxonomy" id="1137280"/>
    <lineage>
        <taxon>Bacteria</taxon>
        <taxon>Pseudomonadati</taxon>
        <taxon>Pseudomonadota</taxon>
        <taxon>Gammaproteobacteria</taxon>
        <taxon>Pseudomonadales</taxon>
        <taxon>Marinobacteraceae</taxon>
        <taxon>Marinobacter</taxon>
    </lineage>
</organism>
<dbReference type="OrthoDB" id="5477453at2"/>
<comment type="caution">
    <text evidence="1">The sequence shown here is derived from an EMBL/GenBank/DDBJ whole genome shotgun (WGS) entry which is preliminary data.</text>
</comment>
<dbReference type="SUPFAM" id="SSF53474">
    <property type="entry name" value="alpha/beta-Hydrolases"/>
    <property type="match status" value="1"/>
</dbReference>
<evidence type="ECO:0000313" key="2">
    <source>
        <dbReference type="Proteomes" id="UP000035057"/>
    </source>
</evidence>